<gene>
    <name evidence="2" type="ORF">CRG98_022772</name>
</gene>
<keyword evidence="3" id="KW-1185">Reference proteome</keyword>
<evidence type="ECO:0000313" key="2">
    <source>
        <dbReference type="EMBL" id="PKI56814.1"/>
    </source>
</evidence>
<proteinExistence type="predicted"/>
<dbReference type="Proteomes" id="UP000233551">
    <property type="component" value="Unassembled WGS sequence"/>
</dbReference>
<comment type="caution">
    <text evidence="2">The sequence shown here is derived from an EMBL/GenBank/DDBJ whole genome shotgun (WGS) entry which is preliminary data.</text>
</comment>
<protein>
    <submittedName>
        <fullName evidence="2">Uncharacterized protein</fullName>
    </submittedName>
</protein>
<name>A0A2I0JKM4_PUNGR</name>
<dbReference type="AlphaFoldDB" id="A0A2I0JKM4"/>
<dbReference type="EMBL" id="PGOL01001567">
    <property type="protein sequence ID" value="PKI56814.1"/>
    <property type="molecule type" value="Genomic_DNA"/>
</dbReference>
<evidence type="ECO:0000256" key="1">
    <source>
        <dbReference type="SAM" id="MobiDB-lite"/>
    </source>
</evidence>
<organism evidence="2 3">
    <name type="scientific">Punica granatum</name>
    <name type="common">Pomegranate</name>
    <dbReference type="NCBI Taxonomy" id="22663"/>
    <lineage>
        <taxon>Eukaryota</taxon>
        <taxon>Viridiplantae</taxon>
        <taxon>Streptophyta</taxon>
        <taxon>Embryophyta</taxon>
        <taxon>Tracheophyta</taxon>
        <taxon>Spermatophyta</taxon>
        <taxon>Magnoliopsida</taxon>
        <taxon>eudicotyledons</taxon>
        <taxon>Gunneridae</taxon>
        <taxon>Pentapetalae</taxon>
        <taxon>rosids</taxon>
        <taxon>malvids</taxon>
        <taxon>Myrtales</taxon>
        <taxon>Lythraceae</taxon>
        <taxon>Punica</taxon>
    </lineage>
</organism>
<feature type="region of interest" description="Disordered" evidence="1">
    <location>
        <begin position="41"/>
        <end position="67"/>
    </location>
</feature>
<accession>A0A2I0JKM4</accession>
<evidence type="ECO:0000313" key="3">
    <source>
        <dbReference type="Proteomes" id="UP000233551"/>
    </source>
</evidence>
<sequence length="201" mass="21875">MSMRKTTWIVCANRNQTSPGSSNGPTVITRIDPISRLPSVRSYLTPEPSETPAEQLQHHPSIPLTSSVNSSVATEEVVAVEEAKREGLELEGEEREAVSKVAIRGVGFGIGVQKLCTLVRAVFCVHSTRRVSEYFWRKGGTTLVNPTIAASSPRKAGNFHAVGHLFLFFSQSVRDTPHTTQVAMLLSACSLTLPLTKKTNC</sequence>
<reference evidence="2 3" key="1">
    <citation type="submission" date="2017-11" db="EMBL/GenBank/DDBJ databases">
        <title>De-novo sequencing of pomegranate (Punica granatum L.) genome.</title>
        <authorList>
            <person name="Akparov Z."/>
            <person name="Amiraslanov A."/>
            <person name="Hajiyeva S."/>
            <person name="Abbasov M."/>
            <person name="Kaur K."/>
            <person name="Hamwieh A."/>
            <person name="Solovyev V."/>
            <person name="Salamov A."/>
            <person name="Braich B."/>
            <person name="Kosarev P."/>
            <person name="Mahmoud A."/>
            <person name="Hajiyev E."/>
            <person name="Babayeva S."/>
            <person name="Izzatullayeva V."/>
            <person name="Mammadov A."/>
            <person name="Mammadov A."/>
            <person name="Sharifova S."/>
            <person name="Ojaghi J."/>
            <person name="Eynullazada K."/>
            <person name="Bayramov B."/>
            <person name="Abdulazimova A."/>
            <person name="Shahmuradov I."/>
        </authorList>
    </citation>
    <scope>NUCLEOTIDE SEQUENCE [LARGE SCALE GENOMIC DNA]</scope>
    <source>
        <strain evidence="3">cv. AG2017</strain>
        <tissue evidence="2">Leaf</tissue>
    </source>
</reference>